<dbReference type="PROSITE" id="PS00107">
    <property type="entry name" value="PROTEIN_KINASE_ATP"/>
    <property type="match status" value="1"/>
</dbReference>
<dbReference type="Gene3D" id="1.10.510.10">
    <property type="entry name" value="Transferase(Phosphotransferase) domain 1"/>
    <property type="match status" value="1"/>
</dbReference>
<comment type="cofactor">
    <cofactor evidence="1">
        <name>Mn(2+)</name>
        <dbReference type="ChEBI" id="CHEBI:29035"/>
    </cofactor>
</comment>
<dbReference type="SUPFAM" id="SSF56112">
    <property type="entry name" value="Protein kinase-like (PK-like)"/>
    <property type="match status" value="1"/>
</dbReference>
<keyword evidence="14" id="KW-1133">Transmembrane helix</keyword>
<keyword evidence="9" id="KW-0464">Manganese</keyword>
<dbReference type="AlphaFoldDB" id="A0ABD3S736"/>
<dbReference type="InterPro" id="IPR008271">
    <property type="entry name" value="Ser/Thr_kinase_AS"/>
</dbReference>
<gene>
    <name evidence="17" type="ORF">ACJIZ3_006177</name>
</gene>
<dbReference type="InterPro" id="IPR018451">
    <property type="entry name" value="NAF/FISL_domain"/>
</dbReference>
<dbReference type="FunFam" id="1.10.510.10:FF:000653">
    <property type="entry name" value="Non-specific serine/threonine protein kinase"/>
    <property type="match status" value="1"/>
</dbReference>
<sequence>MEKKGNILMQRYEIGKLLGQGTFAKVYHARNLKTGQSVAIKVIDKEKIVKVGLMDQIKREISIMRLVKHPNVVQLYEVMASKYKIYFAMEYVKGGELFSKVAKGRLKEDAARKYFQQLIAAVDFCHSRGVYHRDLKPENLLLDEFGNLKVSDFGLSALFESKRQDGLLHTTCGTPAYVAPEVIQKRGYDGEKADIWSCGVILFVLLAGYLPFHDSNIMEMYRKISKGDFKCPHWFPPEVKKLLSRILDPHPSSRITVSKLMENSWVKKGFKRIESFELIDDLDKDGDSPRSILSADDSDVEASNSGANVQVNSKPHCLNAFDIISLSPGFDLSGLFEKDRCNCKGEVWFTTQMPPSIVLSKLEELAVMESFKIKKKDGVVKMQGSKGGRKGQLGIDAEIFEVTPSLHVVEVKKTAGDTMEYQKFCDQELRPSLKDIVWSWQGCGKDSALQQQGRQDQEHVN</sequence>
<reference evidence="17 18" key="1">
    <citation type="submission" date="2024-12" db="EMBL/GenBank/DDBJ databases">
        <title>The unique morphological basis and parallel evolutionary history of personate flowers in Penstemon.</title>
        <authorList>
            <person name="Depatie T.H."/>
            <person name="Wessinger C.A."/>
        </authorList>
    </citation>
    <scope>NUCLEOTIDE SEQUENCE [LARGE SCALE GENOMIC DNA]</scope>
    <source>
        <strain evidence="17">WTNN_2</strain>
        <tissue evidence="17">Leaf</tissue>
    </source>
</reference>
<evidence type="ECO:0000256" key="12">
    <source>
        <dbReference type="PROSITE-ProRule" id="PRU10141"/>
    </source>
</evidence>
<evidence type="ECO:0000256" key="11">
    <source>
        <dbReference type="ARBA" id="ARBA00048679"/>
    </source>
</evidence>
<evidence type="ECO:0000313" key="17">
    <source>
        <dbReference type="EMBL" id="KAL3820272.1"/>
    </source>
</evidence>
<comment type="caution">
    <text evidence="17">The sequence shown here is derived from an EMBL/GenBank/DDBJ whole genome shotgun (WGS) entry which is preliminary data.</text>
</comment>
<dbReference type="EC" id="2.7.11.1" evidence="3"/>
<evidence type="ECO:0000256" key="3">
    <source>
        <dbReference type="ARBA" id="ARBA00012513"/>
    </source>
</evidence>
<dbReference type="InterPro" id="IPR011009">
    <property type="entry name" value="Kinase-like_dom_sf"/>
</dbReference>
<dbReference type="FunFam" id="3.30.310.80:FF:000005">
    <property type="entry name" value="Non-specific serine/threonine protein kinase"/>
    <property type="match status" value="1"/>
</dbReference>
<feature type="domain" description="Protein kinase" evidence="15">
    <location>
        <begin position="12"/>
        <end position="266"/>
    </location>
</feature>
<dbReference type="PANTHER" id="PTHR43895">
    <property type="entry name" value="CALCIUM/CALMODULIN-DEPENDENT PROTEIN KINASE KINASE-RELATED"/>
    <property type="match status" value="1"/>
</dbReference>
<keyword evidence="5" id="KW-0808">Transferase</keyword>
<comment type="similarity">
    <text evidence="2">Belongs to the protein kinase superfamily. CAMK Ser/Thr protein kinase family. SNF1 subfamily.</text>
</comment>
<dbReference type="GO" id="GO:0004674">
    <property type="term" value="F:protein serine/threonine kinase activity"/>
    <property type="evidence" value="ECO:0007669"/>
    <property type="project" value="UniProtKB-KW"/>
</dbReference>
<evidence type="ECO:0000256" key="5">
    <source>
        <dbReference type="ARBA" id="ARBA00022679"/>
    </source>
</evidence>
<evidence type="ECO:0000256" key="10">
    <source>
        <dbReference type="ARBA" id="ARBA00047899"/>
    </source>
</evidence>
<evidence type="ECO:0000256" key="1">
    <source>
        <dbReference type="ARBA" id="ARBA00001936"/>
    </source>
</evidence>
<name>A0ABD3S736_9LAMI</name>
<feature type="binding site" evidence="12">
    <location>
        <position position="41"/>
    </location>
    <ligand>
        <name>ATP</name>
        <dbReference type="ChEBI" id="CHEBI:30616"/>
    </ligand>
</feature>
<evidence type="ECO:0000256" key="9">
    <source>
        <dbReference type="ARBA" id="ARBA00023211"/>
    </source>
</evidence>
<dbReference type="InterPro" id="IPR000719">
    <property type="entry name" value="Prot_kinase_dom"/>
</dbReference>
<evidence type="ECO:0000259" key="15">
    <source>
        <dbReference type="PROSITE" id="PS50011"/>
    </source>
</evidence>
<dbReference type="EMBL" id="JBJXBP010000007">
    <property type="protein sequence ID" value="KAL3820272.1"/>
    <property type="molecule type" value="Genomic_DNA"/>
</dbReference>
<dbReference type="InterPro" id="IPR017441">
    <property type="entry name" value="Protein_kinase_ATP_BS"/>
</dbReference>
<proteinExistence type="inferred from homology"/>
<keyword evidence="4 13" id="KW-0723">Serine/threonine-protein kinase</keyword>
<evidence type="ECO:0000256" key="13">
    <source>
        <dbReference type="RuleBase" id="RU000304"/>
    </source>
</evidence>
<evidence type="ECO:0000256" key="4">
    <source>
        <dbReference type="ARBA" id="ARBA00022527"/>
    </source>
</evidence>
<evidence type="ECO:0000256" key="2">
    <source>
        <dbReference type="ARBA" id="ARBA00006234"/>
    </source>
</evidence>
<dbReference type="PROSITE" id="PS50011">
    <property type="entry name" value="PROTEIN_KINASE_DOM"/>
    <property type="match status" value="1"/>
</dbReference>
<dbReference type="PANTHER" id="PTHR43895:SF3">
    <property type="entry name" value="CBL-INTERACTING SERINE_THREONINE-PROTEIN KINASE 20"/>
    <property type="match status" value="1"/>
</dbReference>
<keyword evidence="6 12" id="KW-0547">Nucleotide-binding</keyword>
<dbReference type="PROSITE" id="PS50816">
    <property type="entry name" value="NAF"/>
    <property type="match status" value="1"/>
</dbReference>
<dbReference type="SMART" id="SM00220">
    <property type="entry name" value="S_TKc"/>
    <property type="match status" value="1"/>
</dbReference>
<comment type="catalytic activity">
    <reaction evidence="11">
        <text>L-seryl-[protein] + ATP = O-phospho-L-seryl-[protein] + ADP + H(+)</text>
        <dbReference type="Rhea" id="RHEA:17989"/>
        <dbReference type="Rhea" id="RHEA-COMP:9863"/>
        <dbReference type="Rhea" id="RHEA-COMP:11604"/>
        <dbReference type="ChEBI" id="CHEBI:15378"/>
        <dbReference type="ChEBI" id="CHEBI:29999"/>
        <dbReference type="ChEBI" id="CHEBI:30616"/>
        <dbReference type="ChEBI" id="CHEBI:83421"/>
        <dbReference type="ChEBI" id="CHEBI:456216"/>
        <dbReference type="EC" id="2.7.11.1"/>
    </reaction>
</comment>
<organism evidence="17 18">
    <name type="scientific">Penstemon smallii</name>
    <dbReference type="NCBI Taxonomy" id="265156"/>
    <lineage>
        <taxon>Eukaryota</taxon>
        <taxon>Viridiplantae</taxon>
        <taxon>Streptophyta</taxon>
        <taxon>Embryophyta</taxon>
        <taxon>Tracheophyta</taxon>
        <taxon>Spermatophyta</taxon>
        <taxon>Magnoliopsida</taxon>
        <taxon>eudicotyledons</taxon>
        <taxon>Gunneridae</taxon>
        <taxon>Pentapetalae</taxon>
        <taxon>asterids</taxon>
        <taxon>lamiids</taxon>
        <taxon>Lamiales</taxon>
        <taxon>Plantaginaceae</taxon>
        <taxon>Cheloneae</taxon>
        <taxon>Penstemon</taxon>
    </lineage>
</organism>
<evidence type="ECO:0000256" key="7">
    <source>
        <dbReference type="ARBA" id="ARBA00022777"/>
    </source>
</evidence>
<feature type="domain" description="NAF" evidence="16">
    <location>
        <begin position="313"/>
        <end position="337"/>
    </location>
</feature>
<dbReference type="CDD" id="cd14663">
    <property type="entry name" value="STKc_SnRK3"/>
    <property type="match status" value="1"/>
</dbReference>
<dbReference type="PROSITE" id="PS00108">
    <property type="entry name" value="PROTEIN_KINASE_ST"/>
    <property type="match status" value="1"/>
</dbReference>
<dbReference type="InterPro" id="IPR004041">
    <property type="entry name" value="NAF_dom"/>
</dbReference>
<accession>A0ABD3S736</accession>
<keyword evidence="7" id="KW-0418">Kinase</keyword>
<dbReference type="Gene3D" id="3.30.310.80">
    <property type="entry name" value="Kinase associated domain 1, KA1"/>
    <property type="match status" value="1"/>
</dbReference>
<dbReference type="Pfam" id="PF03822">
    <property type="entry name" value="NAF"/>
    <property type="match status" value="1"/>
</dbReference>
<evidence type="ECO:0000313" key="18">
    <source>
        <dbReference type="Proteomes" id="UP001634393"/>
    </source>
</evidence>
<protein>
    <recommendedName>
        <fullName evidence="3">non-specific serine/threonine protein kinase</fullName>
        <ecNumber evidence="3">2.7.11.1</ecNumber>
    </recommendedName>
</protein>
<keyword evidence="8 12" id="KW-0067">ATP-binding</keyword>
<evidence type="ECO:0000256" key="14">
    <source>
        <dbReference type="SAM" id="Phobius"/>
    </source>
</evidence>
<keyword evidence="18" id="KW-1185">Reference proteome</keyword>
<dbReference type="CDD" id="cd12195">
    <property type="entry name" value="CIPK_C"/>
    <property type="match status" value="1"/>
</dbReference>
<keyword evidence="14" id="KW-0812">Transmembrane</keyword>
<feature type="transmembrane region" description="Helical" evidence="14">
    <location>
        <begin position="193"/>
        <end position="212"/>
    </location>
</feature>
<keyword evidence="14" id="KW-0472">Membrane</keyword>
<evidence type="ECO:0000256" key="8">
    <source>
        <dbReference type="ARBA" id="ARBA00022840"/>
    </source>
</evidence>
<dbReference type="Proteomes" id="UP001634393">
    <property type="component" value="Unassembled WGS sequence"/>
</dbReference>
<evidence type="ECO:0000256" key="6">
    <source>
        <dbReference type="ARBA" id="ARBA00022741"/>
    </source>
</evidence>
<dbReference type="GO" id="GO:0005524">
    <property type="term" value="F:ATP binding"/>
    <property type="evidence" value="ECO:0007669"/>
    <property type="project" value="UniProtKB-UniRule"/>
</dbReference>
<dbReference type="Pfam" id="PF00069">
    <property type="entry name" value="Pkinase"/>
    <property type="match status" value="1"/>
</dbReference>
<comment type="catalytic activity">
    <reaction evidence="10">
        <text>L-threonyl-[protein] + ATP = O-phospho-L-threonyl-[protein] + ADP + H(+)</text>
        <dbReference type="Rhea" id="RHEA:46608"/>
        <dbReference type="Rhea" id="RHEA-COMP:11060"/>
        <dbReference type="Rhea" id="RHEA-COMP:11605"/>
        <dbReference type="ChEBI" id="CHEBI:15378"/>
        <dbReference type="ChEBI" id="CHEBI:30013"/>
        <dbReference type="ChEBI" id="CHEBI:30616"/>
        <dbReference type="ChEBI" id="CHEBI:61977"/>
        <dbReference type="ChEBI" id="CHEBI:456216"/>
        <dbReference type="EC" id="2.7.11.1"/>
    </reaction>
</comment>
<dbReference type="FunFam" id="3.30.200.20:FF:000096">
    <property type="entry name" value="Non-specific serine/threonine protein kinase"/>
    <property type="match status" value="1"/>
</dbReference>
<evidence type="ECO:0000259" key="16">
    <source>
        <dbReference type="PROSITE" id="PS50816"/>
    </source>
</evidence>